<sequence length="343" mass="40005">MVHRPPFLGNRRLLPILKKIPYLDVEDVRRPWEEMPAEQRQQREEFVIESTMAAYHSDKAFYTRDAIRQLEEQLQAAERPRNRPEWRHRLLDRCWTPNRAWVKITDLDGIVHHRSVWIPGIVTRDGDGHASRNGRTHIRFRTIQELTMPDPDSDPAREPFVSDQRTSSVAYTPITTVYRLHEDDMDDKLTVGDAIFEQVTLDEMQDLLSQYRQFISQSSEWQSMVSSLGATRQSLKSVDNIVFFYALGMSDDSLACKRALFMLAVVTHLRDLVGRPIPIYVPAYDRFRKWNDDEKQLLHDNSVILVEANGELFLKINENAAVVSYRNWNPVKQVVADMRSQPC</sequence>
<keyword evidence="2" id="KW-1185">Reference proteome</keyword>
<evidence type="ECO:0000313" key="2">
    <source>
        <dbReference type="Proteomes" id="UP001302812"/>
    </source>
</evidence>
<dbReference type="EMBL" id="MU853342">
    <property type="protein sequence ID" value="KAK4112414.1"/>
    <property type="molecule type" value="Genomic_DNA"/>
</dbReference>
<comment type="caution">
    <text evidence="1">The sequence shown here is derived from an EMBL/GenBank/DDBJ whole genome shotgun (WGS) entry which is preliminary data.</text>
</comment>
<evidence type="ECO:0008006" key="3">
    <source>
        <dbReference type="Google" id="ProtNLM"/>
    </source>
</evidence>
<gene>
    <name evidence="1" type="ORF">N656DRAFT_768553</name>
</gene>
<protein>
    <recommendedName>
        <fullName evidence="3">SRR1-like domain-containing protein</fullName>
    </recommendedName>
</protein>
<organism evidence="1 2">
    <name type="scientific">Canariomyces notabilis</name>
    <dbReference type="NCBI Taxonomy" id="2074819"/>
    <lineage>
        <taxon>Eukaryota</taxon>
        <taxon>Fungi</taxon>
        <taxon>Dikarya</taxon>
        <taxon>Ascomycota</taxon>
        <taxon>Pezizomycotina</taxon>
        <taxon>Sordariomycetes</taxon>
        <taxon>Sordariomycetidae</taxon>
        <taxon>Sordariales</taxon>
        <taxon>Chaetomiaceae</taxon>
        <taxon>Canariomyces</taxon>
    </lineage>
</organism>
<proteinExistence type="predicted"/>
<evidence type="ECO:0000313" key="1">
    <source>
        <dbReference type="EMBL" id="KAK4112414.1"/>
    </source>
</evidence>
<dbReference type="Proteomes" id="UP001302812">
    <property type="component" value="Unassembled WGS sequence"/>
</dbReference>
<reference evidence="1" key="1">
    <citation type="journal article" date="2023" name="Mol. Phylogenet. Evol.">
        <title>Genome-scale phylogeny and comparative genomics of the fungal order Sordariales.</title>
        <authorList>
            <person name="Hensen N."/>
            <person name="Bonometti L."/>
            <person name="Westerberg I."/>
            <person name="Brannstrom I.O."/>
            <person name="Guillou S."/>
            <person name="Cros-Aarteil S."/>
            <person name="Calhoun S."/>
            <person name="Haridas S."/>
            <person name="Kuo A."/>
            <person name="Mondo S."/>
            <person name="Pangilinan J."/>
            <person name="Riley R."/>
            <person name="LaButti K."/>
            <person name="Andreopoulos B."/>
            <person name="Lipzen A."/>
            <person name="Chen C."/>
            <person name="Yan M."/>
            <person name="Daum C."/>
            <person name="Ng V."/>
            <person name="Clum A."/>
            <person name="Steindorff A."/>
            <person name="Ohm R.A."/>
            <person name="Martin F."/>
            <person name="Silar P."/>
            <person name="Natvig D.O."/>
            <person name="Lalanne C."/>
            <person name="Gautier V."/>
            <person name="Ament-Velasquez S.L."/>
            <person name="Kruys A."/>
            <person name="Hutchinson M.I."/>
            <person name="Powell A.J."/>
            <person name="Barry K."/>
            <person name="Miller A.N."/>
            <person name="Grigoriev I.V."/>
            <person name="Debuchy R."/>
            <person name="Gladieux P."/>
            <person name="Hiltunen Thoren M."/>
            <person name="Johannesson H."/>
        </authorList>
    </citation>
    <scope>NUCLEOTIDE SEQUENCE</scope>
    <source>
        <strain evidence="1">CBS 508.74</strain>
    </source>
</reference>
<name>A0AAN6TDI0_9PEZI</name>
<accession>A0AAN6TDI0</accession>
<dbReference type="RefSeq" id="XP_064669984.1">
    <property type="nucleotide sequence ID" value="XM_064813633.1"/>
</dbReference>
<dbReference type="GeneID" id="89937758"/>
<dbReference type="AlphaFoldDB" id="A0AAN6TDI0"/>
<reference evidence="1" key="2">
    <citation type="submission" date="2023-05" db="EMBL/GenBank/DDBJ databases">
        <authorList>
            <consortium name="Lawrence Berkeley National Laboratory"/>
            <person name="Steindorff A."/>
            <person name="Hensen N."/>
            <person name="Bonometti L."/>
            <person name="Westerberg I."/>
            <person name="Brannstrom I.O."/>
            <person name="Guillou S."/>
            <person name="Cros-Aarteil S."/>
            <person name="Calhoun S."/>
            <person name="Haridas S."/>
            <person name="Kuo A."/>
            <person name="Mondo S."/>
            <person name="Pangilinan J."/>
            <person name="Riley R."/>
            <person name="Labutti K."/>
            <person name="Andreopoulos B."/>
            <person name="Lipzen A."/>
            <person name="Chen C."/>
            <person name="Yanf M."/>
            <person name="Daum C."/>
            <person name="Ng V."/>
            <person name="Clum A."/>
            <person name="Ohm R."/>
            <person name="Martin F."/>
            <person name="Silar P."/>
            <person name="Natvig D."/>
            <person name="Lalanne C."/>
            <person name="Gautier V."/>
            <person name="Ament-Velasquez S.L."/>
            <person name="Kruys A."/>
            <person name="Hutchinson M.I."/>
            <person name="Powell A.J."/>
            <person name="Barry K."/>
            <person name="Miller A.N."/>
            <person name="Grigoriev I.V."/>
            <person name="Debuchy R."/>
            <person name="Gladieux P."/>
            <person name="Thoren M.H."/>
            <person name="Johannesson H."/>
        </authorList>
    </citation>
    <scope>NUCLEOTIDE SEQUENCE</scope>
    <source>
        <strain evidence="1">CBS 508.74</strain>
    </source>
</reference>